<dbReference type="InterPro" id="IPR011130">
    <property type="entry name" value="SecA_preprotein_X-link_dom"/>
</dbReference>
<evidence type="ECO:0000256" key="4">
    <source>
        <dbReference type="ARBA" id="ARBA00022448"/>
    </source>
</evidence>
<evidence type="ECO:0000256" key="11">
    <source>
        <dbReference type="ARBA" id="ARBA00034043"/>
    </source>
</evidence>
<gene>
    <name evidence="15" type="ORF">DUNSADRAFT_7409</name>
</gene>
<evidence type="ECO:0000256" key="2">
    <source>
        <dbReference type="ARBA" id="ARBA00007650"/>
    </source>
</evidence>
<comment type="similarity">
    <text evidence="2">Belongs to the SecA family.</text>
</comment>
<evidence type="ECO:0000259" key="13">
    <source>
        <dbReference type="PROSITE" id="PS51192"/>
    </source>
</evidence>
<dbReference type="Pfam" id="PF21090">
    <property type="entry name" value="P-loop_SecA"/>
    <property type="match status" value="2"/>
</dbReference>
<dbReference type="PROSITE" id="PS01312">
    <property type="entry name" value="SECA"/>
    <property type="match status" value="1"/>
</dbReference>
<evidence type="ECO:0000256" key="5">
    <source>
        <dbReference type="ARBA" id="ARBA00022741"/>
    </source>
</evidence>
<dbReference type="PANTHER" id="PTHR30612:SF11">
    <property type="entry name" value="PROTEIN TRANSLOCASE SUBUNIT SECA2, CHLOROPLASTIC"/>
    <property type="match status" value="1"/>
</dbReference>
<dbReference type="InterPro" id="IPR014018">
    <property type="entry name" value="SecA_motor_DEAD"/>
</dbReference>
<keyword evidence="9" id="KW-0811">Translocation</keyword>
<feature type="compositionally biased region" description="Low complexity" evidence="12">
    <location>
        <begin position="932"/>
        <end position="951"/>
    </location>
</feature>
<dbReference type="Pfam" id="PF07516">
    <property type="entry name" value="SecA_SW"/>
    <property type="match status" value="2"/>
</dbReference>
<dbReference type="PRINTS" id="PR00906">
    <property type="entry name" value="SECA"/>
</dbReference>
<evidence type="ECO:0000256" key="1">
    <source>
        <dbReference type="ARBA" id="ARBA00004170"/>
    </source>
</evidence>
<feature type="region of interest" description="Disordered" evidence="12">
    <location>
        <begin position="1047"/>
        <end position="1107"/>
    </location>
</feature>
<evidence type="ECO:0000256" key="6">
    <source>
        <dbReference type="ARBA" id="ARBA00022840"/>
    </source>
</evidence>
<evidence type="ECO:0000313" key="16">
    <source>
        <dbReference type="Proteomes" id="UP000815325"/>
    </source>
</evidence>
<dbReference type="PROSITE" id="PS51196">
    <property type="entry name" value="SECA_MOTOR_DEAD"/>
    <property type="match status" value="1"/>
</dbReference>
<dbReference type="Gene3D" id="3.90.1440.10">
    <property type="entry name" value="SecA, preprotein cross-linking domain"/>
    <property type="match status" value="1"/>
</dbReference>
<dbReference type="SUPFAM" id="SSF52540">
    <property type="entry name" value="P-loop containing nucleoside triphosphate hydrolases"/>
    <property type="match status" value="2"/>
</dbReference>
<dbReference type="HAMAP" id="MF_01382">
    <property type="entry name" value="SecA"/>
    <property type="match status" value="1"/>
</dbReference>
<comment type="catalytic activity">
    <reaction evidence="11">
        <text>ATP + H2O + chloroplast-proteinSide 1 = ADP + phosphate + chloroplast-proteinSide 2.</text>
        <dbReference type="EC" id="7.4.2.4"/>
    </reaction>
</comment>
<comment type="caution">
    <text evidence="15">The sequence shown here is derived from an EMBL/GenBank/DDBJ whole genome shotgun (WGS) entry which is preliminary data.</text>
</comment>
<keyword evidence="16" id="KW-1185">Reference proteome</keyword>
<dbReference type="PROSITE" id="PS51192">
    <property type="entry name" value="HELICASE_ATP_BIND_1"/>
    <property type="match status" value="1"/>
</dbReference>
<dbReference type="InterPro" id="IPR044722">
    <property type="entry name" value="SecA_SF2_C"/>
</dbReference>
<evidence type="ECO:0000256" key="3">
    <source>
        <dbReference type="ARBA" id="ARBA00012047"/>
    </source>
</evidence>
<dbReference type="InterPro" id="IPR027417">
    <property type="entry name" value="P-loop_NTPase"/>
</dbReference>
<feature type="region of interest" description="Disordered" evidence="12">
    <location>
        <begin position="931"/>
        <end position="955"/>
    </location>
</feature>
<reference evidence="15" key="1">
    <citation type="submission" date="2017-08" db="EMBL/GenBank/DDBJ databases">
        <authorList>
            <person name="Polle J.E."/>
            <person name="Barry K."/>
            <person name="Cushman J."/>
            <person name="Schmutz J."/>
            <person name="Tran D."/>
            <person name="Hathwaick L.T."/>
            <person name="Yim W.C."/>
            <person name="Jenkins J."/>
            <person name="Mckie-Krisberg Z.M."/>
            <person name="Prochnik S."/>
            <person name="Lindquist E."/>
            <person name="Dockter R.B."/>
            <person name="Adam C."/>
            <person name="Molina H."/>
            <person name="Bunkerborg J."/>
            <person name="Jin E."/>
            <person name="Buchheim M."/>
            <person name="Magnuson J."/>
        </authorList>
    </citation>
    <scope>NUCLEOTIDE SEQUENCE</scope>
    <source>
        <strain evidence="15">CCAP 19/18</strain>
    </source>
</reference>
<evidence type="ECO:0000313" key="15">
    <source>
        <dbReference type="EMBL" id="KAF5842425.1"/>
    </source>
</evidence>
<evidence type="ECO:0000256" key="8">
    <source>
        <dbReference type="ARBA" id="ARBA00022967"/>
    </source>
</evidence>
<dbReference type="InterPro" id="IPR036670">
    <property type="entry name" value="SecA_X-link_sf"/>
</dbReference>
<sequence>MALHDGQVAEMATGEGKTLVATLPAYLNALTGQTVHIVTVNDYLAVRDADWMGKVFTCMGMTCAAVTSDMTTSQYKHAFSRDITYVTGQELGFAYLRDNTAPSAYDLVLPERLHFAIVDEADSILIDESRNPMIISLPLAVNTDNVVLIDKIVRSMWEEVDDLSKRESEKIKVHWDSMLGGFLTDAQLQKRDMEVKRVVDAIKSKYYKVDQQTKTLTPSTTAIAVVLDSLVECGVTFKEAVEQNRPPQMSDVFEDPARWGQLATTAFKAYELQQAGKQYIVKDDKIVLVDENTGRLKAITRYQDGMHQALEAKEGVPIKKETIPTANITFQVFFRFYSKLAGMTGTATPAAAEFYELYRLKVVQVPTNKPLIRVDLSPRLYFDPKARVKALCSLVEDCWDKFRPVLIGTSSVQESEVVLHTILSYTSDKYHVHKNFIQVLNAKPDKVRLEAQIVAQAGLPGSVTIATNMAGRGTDIILGGSAEGLTKMLLLKLVYKRLMQDEEASSLPLLPLLLSSGPLSVFDTSAFEEAQAGGVMGAVNQRMQRFEEVGAEMLPDELHRELMAPVLLAALEGDKLRKQATKAAGAPQSLGAQTPQLGLMSYQEASDLATWVMEIAYLIRRSVYERIRLKSGGQPPSTLQYSIWFATHIRDVLAEQENLYVSAPQGQQFAVKAAVYLWMWLDNTCYSWSDYVRAQGGLLVVGTSLQESPRVEFQLRGRAGRQGDPGASVFLYDVTDPLLSMYNQAGMYDAMRELDRQHGVSTVLDGTIVKGLTRYAQRFVENFYSNSRLEMLRYDEILEDYRRSVYSLRRLLLLGTQQQRTQVLYMFVQFWVDQLVAKYMGSGSSADWMRDTVPLAEVPSEVRAATAGAADRAAATVASSVPGCLQGFRDSQQPQWAQKYELPPLCNVASRLQDASKNSATRNVLEFMGVLQPAGGPQGQQQQQPASAPSTPSIPPPRSINLLSMLLSFDYLEILTLEERMELGVFMAQSGGYQGPLDWMQPLTRALGLSPEPPTLSWPTYRGKLTARQQLGIATHARLYGFYSPPSAGGSAAGGKRSGASSSDSQKGRDGKQDGQATEEPESSSSTGVDGGGSQSSSMQGEGSGWAAAGQLPDDLLGFGRSRGVPAAVLQRPELRGPHAHTVGAVRDYLGVVAIHALELRRQEAVALLMGAGMALVDVDAQEQINQYQCSTMLNLLDAVWSVFLEEVESLKKAVNVKTYGVGAPLDEFRLDANRAFLATLATYRELVVEKVMLPDIMLSAPLDDTSEDAVPSSFDGSGSLVVDSSNSQPREGTEGDSRPSNA</sequence>
<dbReference type="SMART" id="SM00958">
    <property type="entry name" value="SecA_PP_bind"/>
    <property type="match status" value="1"/>
</dbReference>
<dbReference type="InterPro" id="IPR011115">
    <property type="entry name" value="SecA_DEAD"/>
</dbReference>
<name>A0ABQ7H6E4_DUNSA</name>
<feature type="domain" description="SecA family profile" evidence="14">
    <location>
        <begin position="1"/>
        <end position="763"/>
    </location>
</feature>
<dbReference type="CDD" id="cd17928">
    <property type="entry name" value="DEXDc_SecA"/>
    <property type="match status" value="1"/>
</dbReference>
<keyword evidence="7" id="KW-0653">Protein transport</keyword>
<dbReference type="InterPro" id="IPR000185">
    <property type="entry name" value="SecA"/>
</dbReference>
<evidence type="ECO:0000256" key="12">
    <source>
        <dbReference type="SAM" id="MobiDB-lite"/>
    </source>
</evidence>
<dbReference type="InterPro" id="IPR014001">
    <property type="entry name" value="Helicase_ATP-bd"/>
</dbReference>
<dbReference type="PANTHER" id="PTHR30612">
    <property type="entry name" value="SECA INNER MEMBRANE COMPONENT OF SEC PROTEIN SECRETION SYSTEM"/>
    <property type="match status" value="1"/>
</dbReference>
<keyword evidence="8" id="KW-1278">Translocase</keyword>
<feature type="domain" description="Helicase ATP-binding" evidence="13">
    <location>
        <begin position="1"/>
        <end position="137"/>
    </location>
</feature>
<dbReference type="Pfam" id="PF01043">
    <property type="entry name" value="SecA_PP_bind"/>
    <property type="match status" value="1"/>
</dbReference>
<dbReference type="EC" id="7.4.2.4" evidence="3"/>
<dbReference type="SUPFAM" id="SSF81767">
    <property type="entry name" value="Pre-protein crosslinking domain of SecA"/>
    <property type="match status" value="1"/>
</dbReference>
<comment type="subcellular location">
    <subcellularLocation>
        <location evidence="1">Membrane</location>
        <topology evidence="1">Peripheral membrane protein</topology>
    </subcellularLocation>
</comment>
<protein>
    <recommendedName>
        <fullName evidence="3">chloroplast protein-transporting ATPase</fullName>
        <ecNumber evidence="3">7.4.2.4</ecNumber>
    </recommendedName>
</protein>
<dbReference type="SMART" id="SM00957">
    <property type="entry name" value="SecA_DEAD"/>
    <property type="match status" value="1"/>
</dbReference>
<dbReference type="SUPFAM" id="SSF81886">
    <property type="entry name" value="Helical scaffold and wing domains of SecA"/>
    <property type="match status" value="2"/>
</dbReference>
<dbReference type="Gene3D" id="1.10.3060.10">
    <property type="entry name" value="Helical scaffold and wing domains of SecA"/>
    <property type="match status" value="2"/>
</dbReference>
<evidence type="ECO:0000256" key="10">
    <source>
        <dbReference type="ARBA" id="ARBA00023136"/>
    </source>
</evidence>
<evidence type="ECO:0000259" key="14">
    <source>
        <dbReference type="PROSITE" id="PS51196"/>
    </source>
</evidence>
<dbReference type="Pfam" id="PF07517">
    <property type="entry name" value="SecA_DEAD"/>
    <property type="match status" value="1"/>
</dbReference>
<accession>A0ABQ7H6E4</accession>
<organism evidence="15 16">
    <name type="scientific">Dunaliella salina</name>
    <name type="common">Green alga</name>
    <name type="synonym">Protococcus salinus</name>
    <dbReference type="NCBI Taxonomy" id="3046"/>
    <lineage>
        <taxon>Eukaryota</taxon>
        <taxon>Viridiplantae</taxon>
        <taxon>Chlorophyta</taxon>
        <taxon>core chlorophytes</taxon>
        <taxon>Chlorophyceae</taxon>
        <taxon>CS clade</taxon>
        <taxon>Chlamydomonadales</taxon>
        <taxon>Dunaliellaceae</taxon>
        <taxon>Dunaliella</taxon>
    </lineage>
</organism>
<dbReference type="InterPro" id="IPR020937">
    <property type="entry name" value="SecA_CS"/>
</dbReference>
<dbReference type="InterPro" id="IPR036266">
    <property type="entry name" value="SecA_Wing/Scaffold_sf"/>
</dbReference>
<keyword evidence="6" id="KW-0067">ATP-binding</keyword>
<evidence type="ECO:0000256" key="9">
    <source>
        <dbReference type="ARBA" id="ARBA00023010"/>
    </source>
</evidence>
<feature type="compositionally biased region" description="Basic and acidic residues" evidence="12">
    <location>
        <begin position="1292"/>
        <end position="1303"/>
    </location>
</feature>
<evidence type="ECO:0000256" key="7">
    <source>
        <dbReference type="ARBA" id="ARBA00022927"/>
    </source>
</evidence>
<keyword evidence="4" id="KW-0813">Transport</keyword>
<feature type="region of interest" description="Disordered" evidence="12">
    <location>
        <begin position="1265"/>
        <end position="1303"/>
    </location>
</feature>
<dbReference type="EMBL" id="MU069462">
    <property type="protein sequence ID" value="KAF5842425.1"/>
    <property type="molecule type" value="Genomic_DNA"/>
</dbReference>
<keyword evidence="5" id="KW-0547">Nucleotide-binding</keyword>
<dbReference type="Proteomes" id="UP000815325">
    <property type="component" value="Unassembled WGS sequence"/>
</dbReference>
<proteinExistence type="inferred from homology"/>
<dbReference type="InterPro" id="IPR011116">
    <property type="entry name" value="SecA_Wing/Scaffold"/>
</dbReference>
<dbReference type="Gene3D" id="3.40.50.300">
    <property type="entry name" value="P-loop containing nucleotide triphosphate hydrolases"/>
    <property type="match status" value="3"/>
</dbReference>
<keyword evidence="10" id="KW-0472">Membrane</keyword>